<dbReference type="Proteomes" id="UP000484885">
    <property type="component" value="Unassembled WGS sequence"/>
</dbReference>
<dbReference type="SUPFAM" id="SSF53474">
    <property type="entry name" value="alpha/beta-Hydrolases"/>
    <property type="match status" value="1"/>
</dbReference>
<dbReference type="InterPro" id="IPR000073">
    <property type="entry name" value="AB_hydrolase_1"/>
</dbReference>
<dbReference type="PANTHER" id="PTHR10794">
    <property type="entry name" value="ABHYDROLASE DOMAIN-CONTAINING PROTEIN"/>
    <property type="match status" value="1"/>
</dbReference>
<dbReference type="EMBL" id="JAAGSC010000041">
    <property type="protein sequence ID" value="NDY96032.1"/>
    <property type="molecule type" value="Genomic_DNA"/>
</dbReference>
<feature type="active site" description="Charge relay system" evidence="2">
    <location>
        <position position="313"/>
    </location>
</feature>
<dbReference type="RefSeq" id="WP_164211416.1">
    <property type="nucleotide sequence ID" value="NZ_JAAGSC010000041.1"/>
</dbReference>
<dbReference type="PANTHER" id="PTHR10794:SF63">
    <property type="entry name" value="ALPHA_BETA HYDROLASE 1, ISOFORM A"/>
    <property type="match status" value="1"/>
</dbReference>
<evidence type="ECO:0000313" key="4">
    <source>
        <dbReference type="EMBL" id="NDY96032.1"/>
    </source>
</evidence>
<accession>A0A845V0G2</accession>
<evidence type="ECO:0000256" key="2">
    <source>
        <dbReference type="PIRSR" id="PIRSR005211-1"/>
    </source>
</evidence>
<feature type="active site" description="Charge relay system" evidence="2">
    <location>
        <position position="286"/>
    </location>
</feature>
<evidence type="ECO:0000259" key="3">
    <source>
        <dbReference type="Pfam" id="PF00561"/>
    </source>
</evidence>
<comment type="caution">
    <text evidence="4">The sequence shown here is derived from an EMBL/GenBank/DDBJ whole genome shotgun (WGS) entry which is preliminary data.</text>
</comment>
<dbReference type="GO" id="GO:0034338">
    <property type="term" value="F:short-chain carboxylesterase activity"/>
    <property type="evidence" value="ECO:0007669"/>
    <property type="project" value="TreeGrafter"/>
</dbReference>
<name>A0A845V0G2_9GAMM</name>
<dbReference type="Gene3D" id="3.40.50.1820">
    <property type="entry name" value="alpha/beta hydrolase"/>
    <property type="match status" value="1"/>
</dbReference>
<dbReference type="InterPro" id="IPR050960">
    <property type="entry name" value="AB_hydrolase_4_sf"/>
</dbReference>
<reference evidence="4 5" key="1">
    <citation type="submission" date="2020-02" db="EMBL/GenBank/DDBJ databases">
        <authorList>
            <person name="Zhang X.-Y."/>
        </authorList>
    </citation>
    <scope>NUCLEOTIDE SEQUENCE [LARGE SCALE GENOMIC DNA]</scope>
    <source>
        <strain evidence="4 5">C33</strain>
    </source>
</reference>
<dbReference type="AlphaFoldDB" id="A0A845V0G2"/>
<evidence type="ECO:0000256" key="1">
    <source>
        <dbReference type="ARBA" id="ARBA00010884"/>
    </source>
</evidence>
<comment type="similarity">
    <text evidence="1">Belongs to the AB hydrolase superfamily. AB hydrolase 4 family.</text>
</comment>
<sequence length="340" mass="38838">MKPDAAPYAGWPAFAPKGWLANPHVQSLMTSGPWRKRAVRRQAREFLSRSEPEVIRASDGTRLLGYRNRPRQGEVMRRDALVILLHGWEGSVDSNYMLASAVALDAAGFDTFRLNFRDHGESHHLNEGLFHSCLLTEVVDAVGQLRQNYGDRPVFLAGFSLGGNFALRVARNAPEHGFELNRAVAVSPVIRPRHVLDALEEGLAVYHYYFVYKWRRSLRIKQALYPEKYRLEEWFRIRDLREQTRWLVENLTRFPDLDSYLEGYSIAGDYLVGLQTPSLLVSAIDDPIIPVSDIQALPDIPALDVELLERGGHCGFIETWSMESWIEKRLIGELCQHLKT</sequence>
<dbReference type="GO" id="GO:0047372">
    <property type="term" value="F:monoacylglycerol lipase activity"/>
    <property type="evidence" value="ECO:0007669"/>
    <property type="project" value="TreeGrafter"/>
</dbReference>
<protein>
    <submittedName>
        <fullName evidence="4">Alpha/beta fold hydrolase</fullName>
    </submittedName>
</protein>
<feature type="domain" description="AB hydrolase-1" evidence="3">
    <location>
        <begin position="81"/>
        <end position="318"/>
    </location>
</feature>
<feature type="active site" description="Charge relay system" evidence="2">
    <location>
        <position position="160"/>
    </location>
</feature>
<dbReference type="Pfam" id="PF00561">
    <property type="entry name" value="Abhydrolase_1"/>
    <property type="match status" value="1"/>
</dbReference>
<dbReference type="PIRSF" id="PIRSF005211">
    <property type="entry name" value="Ab_hydro_YheT"/>
    <property type="match status" value="1"/>
</dbReference>
<proteinExistence type="inferred from homology"/>
<keyword evidence="4" id="KW-0378">Hydrolase</keyword>
<evidence type="ECO:0000313" key="5">
    <source>
        <dbReference type="Proteomes" id="UP000484885"/>
    </source>
</evidence>
<gene>
    <name evidence="4" type="ORF">G3I74_09840</name>
</gene>
<organism evidence="4 5">
    <name type="scientific">Wenzhouxiangella limi</name>
    <dbReference type="NCBI Taxonomy" id="2707351"/>
    <lineage>
        <taxon>Bacteria</taxon>
        <taxon>Pseudomonadati</taxon>
        <taxon>Pseudomonadota</taxon>
        <taxon>Gammaproteobacteria</taxon>
        <taxon>Chromatiales</taxon>
        <taxon>Wenzhouxiangellaceae</taxon>
        <taxon>Wenzhouxiangella</taxon>
    </lineage>
</organism>
<dbReference type="InterPro" id="IPR029058">
    <property type="entry name" value="AB_hydrolase_fold"/>
</dbReference>
<keyword evidence="5" id="KW-1185">Reference proteome</keyword>
<dbReference type="InterPro" id="IPR012020">
    <property type="entry name" value="ABHD4"/>
</dbReference>